<keyword evidence="8 10" id="KW-0333">Golgi apparatus</keyword>
<sequence length="382" mass="44830">MFYRHTIVKRFGVILLLVCSLFLLESNVPVLFVRRSSMHEYILHEINFHNYTLYYKHIMLPDLSMCNGLQDVVFKDDSRIIRATASGDNTSPSIKSSAVNGRRAEIRNLLMVATVLSTVNRWEARRAIRETWASKEESQSMKDGRVVVFFLISEPNSTYELFMLHEEQQNYRDLIVTDLKESYENLVLKVYASIVFHQQYCPVAPFLMKIDDDVGIHLDRMFRLWTMDARDTKSLYCQVLSDTTPERRSYHKWYMPYEKWPDSFYPDYCNGPMYVMGKAAGQNILDKAQIFAPMSLEDLFYTGVVAESAEVRKVNWSRNIVNTAQKFWKGQLQCDESNRRLLFSVHSLKKPENLRKGFQLMKNYLCYTPPSDEQRNTPREES</sequence>
<dbReference type="PANTHER" id="PTHR11214">
    <property type="entry name" value="BETA-1,3-N-ACETYLGLUCOSAMINYLTRANSFERASE"/>
    <property type="match status" value="1"/>
</dbReference>
<protein>
    <recommendedName>
        <fullName evidence="10">Hexosyltransferase</fullName>
        <ecNumber evidence="10">2.4.1.-</ecNumber>
    </recommendedName>
</protein>
<evidence type="ECO:0000256" key="9">
    <source>
        <dbReference type="ARBA" id="ARBA00023136"/>
    </source>
</evidence>
<comment type="similarity">
    <text evidence="2 10">Belongs to the glycosyltransferase 31 family.</text>
</comment>
<proteinExistence type="inferred from homology"/>
<evidence type="ECO:0000256" key="2">
    <source>
        <dbReference type="ARBA" id="ARBA00008661"/>
    </source>
</evidence>
<dbReference type="Proteomes" id="UP001303046">
    <property type="component" value="Unassembled WGS sequence"/>
</dbReference>
<dbReference type="PANTHER" id="PTHR11214:SF391">
    <property type="entry name" value="BETA-1,3-GALACTOSYLTRANSFERASE BRE-2-RELATED"/>
    <property type="match status" value="1"/>
</dbReference>
<evidence type="ECO:0000256" key="4">
    <source>
        <dbReference type="ARBA" id="ARBA00022679"/>
    </source>
</evidence>
<gene>
    <name evidence="11" type="primary">Necator_chrV.g17546</name>
    <name evidence="11" type="ORF">RB195_012756</name>
</gene>
<dbReference type="EC" id="2.4.1.-" evidence="10"/>
<evidence type="ECO:0000313" key="11">
    <source>
        <dbReference type="EMBL" id="KAK6753352.1"/>
    </source>
</evidence>
<comment type="subcellular location">
    <subcellularLocation>
        <location evidence="1 10">Golgi apparatus membrane</location>
        <topology evidence="1 10">Single-pass type II membrane protein</topology>
    </subcellularLocation>
</comment>
<evidence type="ECO:0000256" key="3">
    <source>
        <dbReference type="ARBA" id="ARBA00022676"/>
    </source>
</evidence>
<evidence type="ECO:0000256" key="5">
    <source>
        <dbReference type="ARBA" id="ARBA00022692"/>
    </source>
</evidence>
<accession>A0ABR1DSG2</accession>
<keyword evidence="7" id="KW-1133">Transmembrane helix</keyword>
<dbReference type="Pfam" id="PF01762">
    <property type="entry name" value="Galactosyl_T"/>
    <property type="match status" value="1"/>
</dbReference>
<evidence type="ECO:0000313" key="12">
    <source>
        <dbReference type="Proteomes" id="UP001303046"/>
    </source>
</evidence>
<keyword evidence="9" id="KW-0472">Membrane</keyword>
<dbReference type="InterPro" id="IPR002659">
    <property type="entry name" value="Glyco_trans_31"/>
</dbReference>
<dbReference type="Gene3D" id="3.90.550.50">
    <property type="match status" value="1"/>
</dbReference>
<dbReference type="EMBL" id="JAVFWL010000005">
    <property type="protein sequence ID" value="KAK6753352.1"/>
    <property type="molecule type" value="Genomic_DNA"/>
</dbReference>
<evidence type="ECO:0000256" key="8">
    <source>
        <dbReference type="ARBA" id="ARBA00023034"/>
    </source>
</evidence>
<reference evidence="11 12" key="1">
    <citation type="submission" date="2023-08" db="EMBL/GenBank/DDBJ databases">
        <title>A Necator americanus chromosomal reference genome.</title>
        <authorList>
            <person name="Ilik V."/>
            <person name="Petrzelkova K.J."/>
            <person name="Pardy F."/>
            <person name="Fuh T."/>
            <person name="Niatou-Singa F.S."/>
            <person name="Gouil Q."/>
            <person name="Baker L."/>
            <person name="Ritchie M.E."/>
            <person name="Jex A.R."/>
            <person name="Gazzola D."/>
            <person name="Li H."/>
            <person name="Toshio Fujiwara R."/>
            <person name="Zhan B."/>
            <person name="Aroian R.V."/>
            <person name="Pafco B."/>
            <person name="Schwarz E.M."/>
        </authorList>
    </citation>
    <scope>NUCLEOTIDE SEQUENCE [LARGE SCALE GENOMIC DNA]</scope>
    <source>
        <strain evidence="11 12">Aroian</strain>
        <tissue evidence="11">Whole animal</tissue>
    </source>
</reference>
<evidence type="ECO:0000256" key="6">
    <source>
        <dbReference type="ARBA" id="ARBA00022968"/>
    </source>
</evidence>
<organism evidence="11 12">
    <name type="scientific">Necator americanus</name>
    <name type="common">Human hookworm</name>
    <dbReference type="NCBI Taxonomy" id="51031"/>
    <lineage>
        <taxon>Eukaryota</taxon>
        <taxon>Metazoa</taxon>
        <taxon>Ecdysozoa</taxon>
        <taxon>Nematoda</taxon>
        <taxon>Chromadorea</taxon>
        <taxon>Rhabditida</taxon>
        <taxon>Rhabditina</taxon>
        <taxon>Rhabditomorpha</taxon>
        <taxon>Strongyloidea</taxon>
        <taxon>Ancylostomatidae</taxon>
        <taxon>Bunostominae</taxon>
        <taxon>Necator</taxon>
    </lineage>
</organism>
<evidence type="ECO:0000256" key="10">
    <source>
        <dbReference type="RuleBase" id="RU363063"/>
    </source>
</evidence>
<keyword evidence="6" id="KW-0735">Signal-anchor</keyword>
<keyword evidence="3 10" id="KW-0328">Glycosyltransferase</keyword>
<keyword evidence="5" id="KW-0812">Transmembrane</keyword>
<keyword evidence="4" id="KW-0808">Transferase</keyword>
<keyword evidence="12" id="KW-1185">Reference proteome</keyword>
<name>A0ABR1DSG2_NECAM</name>
<evidence type="ECO:0000256" key="1">
    <source>
        <dbReference type="ARBA" id="ARBA00004323"/>
    </source>
</evidence>
<evidence type="ECO:0000256" key="7">
    <source>
        <dbReference type="ARBA" id="ARBA00022989"/>
    </source>
</evidence>
<comment type="caution">
    <text evidence="11">The sequence shown here is derived from an EMBL/GenBank/DDBJ whole genome shotgun (WGS) entry which is preliminary data.</text>
</comment>